<dbReference type="KEGG" id="tnl:113503855"/>
<dbReference type="AlphaFoldDB" id="A0A7E5WN15"/>
<feature type="transmembrane region" description="Helical" evidence="1">
    <location>
        <begin position="64"/>
        <end position="87"/>
    </location>
</feature>
<accession>A0A7E5WN15</accession>
<organism evidence="2 3">
    <name type="scientific">Trichoplusia ni</name>
    <name type="common">Cabbage looper</name>
    <dbReference type="NCBI Taxonomy" id="7111"/>
    <lineage>
        <taxon>Eukaryota</taxon>
        <taxon>Metazoa</taxon>
        <taxon>Ecdysozoa</taxon>
        <taxon>Arthropoda</taxon>
        <taxon>Hexapoda</taxon>
        <taxon>Insecta</taxon>
        <taxon>Pterygota</taxon>
        <taxon>Neoptera</taxon>
        <taxon>Endopterygota</taxon>
        <taxon>Lepidoptera</taxon>
        <taxon>Glossata</taxon>
        <taxon>Ditrysia</taxon>
        <taxon>Noctuoidea</taxon>
        <taxon>Noctuidae</taxon>
        <taxon>Plusiinae</taxon>
        <taxon>Trichoplusia</taxon>
    </lineage>
</organism>
<keyword evidence="1" id="KW-0472">Membrane</keyword>
<sequence length="214" mass="24447">MHSELPVFKRCCCCFPLRYGLLVWGYIKLAIAALLIVSIAMVIRSLTMAYHVYGLHERVFTFRLTVFIIFLFLVTLDFALSTVFIVGGHKKNLKLLTVYYYYSIGVWILSILFSLFIISTYFIYRGPYRSTSFYAVADNILECSSHFVSMVSQGYFLLLLRSEMLKLKSNCEFRFVNNAAQSECKMNCSKGKDTLGENNGVGCTAECHRVISDV</sequence>
<keyword evidence="1" id="KW-0812">Transmembrane</keyword>
<proteinExistence type="predicted"/>
<keyword evidence="2" id="KW-1185">Reference proteome</keyword>
<keyword evidence="1" id="KW-1133">Transmembrane helix</keyword>
<protein>
    <submittedName>
        <fullName evidence="3">Uncharacterized protein LOC113503832</fullName>
    </submittedName>
    <submittedName>
        <fullName evidence="4">Uncharacterized protein LOC113503855</fullName>
    </submittedName>
</protein>
<feature type="transmembrane region" description="Helical" evidence="1">
    <location>
        <begin position="21"/>
        <end position="44"/>
    </location>
</feature>
<evidence type="ECO:0000256" key="1">
    <source>
        <dbReference type="SAM" id="Phobius"/>
    </source>
</evidence>
<evidence type="ECO:0000313" key="3">
    <source>
        <dbReference type="RefSeq" id="XP_026741732.1"/>
    </source>
</evidence>
<reference evidence="3 4" key="1">
    <citation type="submission" date="2025-04" db="UniProtKB">
        <authorList>
            <consortium name="RefSeq"/>
        </authorList>
    </citation>
    <scope>IDENTIFICATION</scope>
</reference>
<dbReference type="Proteomes" id="UP000322000">
    <property type="component" value="Chromosome 20"/>
</dbReference>
<dbReference type="GeneID" id="113503832"/>
<gene>
    <name evidence="3" type="primary">LOC113503832</name>
    <name evidence="4" type="synonym">LOC113503855</name>
</gene>
<dbReference type="KEGG" id="tnl:113503832"/>
<evidence type="ECO:0000313" key="4">
    <source>
        <dbReference type="RefSeq" id="XP_026741768.1"/>
    </source>
</evidence>
<feature type="transmembrane region" description="Helical" evidence="1">
    <location>
        <begin position="99"/>
        <end position="124"/>
    </location>
</feature>
<evidence type="ECO:0000313" key="2">
    <source>
        <dbReference type="Proteomes" id="UP000322000"/>
    </source>
</evidence>
<dbReference type="RefSeq" id="XP_026741732.1">
    <property type="nucleotide sequence ID" value="XM_026885931.1"/>
</dbReference>
<dbReference type="RefSeq" id="XP_026741768.1">
    <property type="nucleotide sequence ID" value="XM_026885967.1"/>
</dbReference>
<dbReference type="OrthoDB" id="7473221at2759"/>
<name>A0A7E5WN15_TRINI</name>